<feature type="transmembrane region" description="Helical" evidence="1">
    <location>
        <begin position="102"/>
        <end position="118"/>
    </location>
</feature>
<organism evidence="2 3">
    <name type="scientific">Vigna angularis var. angularis</name>
    <dbReference type="NCBI Taxonomy" id="157739"/>
    <lineage>
        <taxon>Eukaryota</taxon>
        <taxon>Viridiplantae</taxon>
        <taxon>Streptophyta</taxon>
        <taxon>Embryophyta</taxon>
        <taxon>Tracheophyta</taxon>
        <taxon>Spermatophyta</taxon>
        <taxon>Magnoliopsida</taxon>
        <taxon>eudicotyledons</taxon>
        <taxon>Gunneridae</taxon>
        <taxon>Pentapetalae</taxon>
        <taxon>rosids</taxon>
        <taxon>fabids</taxon>
        <taxon>Fabales</taxon>
        <taxon>Fabaceae</taxon>
        <taxon>Papilionoideae</taxon>
        <taxon>50 kb inversion clade</taxon>
        <taxon>NPAAA clade</taxon>
        <taxon>indigoferoid/millettioid clade</taxon>
        <taxon>Phaseoleae</taxon>
        <taxon>Vigna</taxon>
    </lineage>
</organism>
<reference evidence="2 3" key="1">
    <citation type="journal article" date="2015" name="Sci. Rep.">
        <title>The power of single molecule real-time sequencing technology in the de novo assembly of a eukaryotic genome.</title>
        <authorList>
            <person name="Sakai H."/>
            <person name="Naito K."/>
            <person name="Ogiso-Tanaka E."/>
            <person name="Takahashi Y."/>
            <person name="Iseki K."/>
            <person name="Muto C."/>
            <person name="Satou K."/>
            <person name="Teruya K."/>
            <person name="Shiroma A."/>
            <person name="Shimoji M."/>
            <person name="Hirano T."/>
            <person name="Itoh T."/>
            <person name="Kaga A."/>
            <person name="Tomooka N."/>
        </authorList>
    </citation>
    <scope>NUCLEOTIDE SEQUENCE [LARGE SCALE GENOMIC DNA]</scope>
    <source>
        <strain evidence="3">cv. Shumari</strain>
    </source>
</reference>
<keyword evidence="1" id="KW-1133">Transmembrane helix</keyword>
<keyword evidence="1" id="KW-0812">Transmembrane</keyword>
<feature type="transmembrane region" description="Helical" evidence="1">
    <location>
        <begin position="73"/>
        <end position="90"/>
    </location>
</feature>
<proteinExistence type="predicted"/>
<keyword evidence="3" id="KW-1185">Reference proteome</keyword>
<dbReference type="EMBL" id="AP015038">
    <property type="protein sequence ID" value="BAT88454.1"/>
    <property type="molecule type" value="Genomic_DNA"/>
</dbReference>
<dbReference type="AlphaFoldDB" id="A0A0S3S6J4"/>
<protein>
    <submittedName>
        <fullName evidence="2">Uncharacterized protein</fullName>
    </submittedName>
</protein>
<gene>
    <name evidence="2" type="primary">Vigan.05G195200</name>
    <name evidence="2" type="ORF">VIGAN_05195200</name>
</gene>
<sequence length="119" mass="12638">MRHRDELLTADDVPPRALQAGQTVIVEQPIGVLADVLVPVGDSMPGSRTLWGFGICTGEASNICECVCGFEPLMVMGGVLMITVKVVTVWTPGVMGMMGLKILKLVVLVFLLCRLAAIG</sequence>
<name>A0A0S3S6J4_PHAAN</name>
<keyword evidence="1" id="KW-0472">Membrane</keyword>
<evidence type="ECO:0000313" key="2">
    <source>
        <dbReference type="EMBL" id="BAT88454.1"/>
    </source>
</evidence>
<evidence type="ECO:0000256" key="1">
    <source>
        <dbReference type="SAM" id="Phobius"/>
    </source>
</evidence>
<accession>A0A0S3S6J4</accession>
<evidence type="ECO:0000313" key="3">
    <source>
        <dbReference type="Proteomes" id="UP000291084"/>
    </source>
</evidence>
<dbReference type="Proteomes" id="UP000291084">
    <property type="component" value="Chromosome 5"/>
</dbReference>